<dbReference type="Pfam" id="PF00439">
    <property type="entry name" value="Bromodomain"/>
    <property type="match status" value="1"/>
</dbReference>
<evidence type="ECO:0000256" key="7">
    <source>
        <dbReference type="ARBA" id="ARBA00022990"/>
    </source>
</evidence>
<feature type="compositionally biased region" description="Polar residues" evidence="12">
    <location>
        <begin position="846"/>
        <end position="866"/>
    </location>
</feature>
<feature type="compositionally biased region" description="Polar residues" evidence="12">
    <location>
        <begin position="62"/>
        <end position="71"/>
    </location>
</feature>
<keyword evidence="17" id="KW-1185">Reference proteome</keyword>
<evidence type="ECO:0000313" key="16">
    <source>
        <dbReference type="EMBL" id="OXA52536.1"/>
    </source>
</evidence>
<dbReference type="InterPro" id="IPR001965">
    <property type="entry name" value="Znf_PHD"/>
</dbReference>
<evidence type="ECO:0000259" key="15">
    <source>
        <dbReference type="PROSITE" id="PS51805"/>
    </source>
</evidence>
<dbReference type="PROSITE" id="PS01359">
    <property type="entry name" value="ZF_PHD_1"/>
    <property type="match status" value="1"/>
</dbReference>
<feature type="compositionally biased region" description="Gly residues" evidence="12">
    <location>
        <begin position="46"/>
        <end position="61"/>
    </location>
</feature>
<feature type="region of interest" description="Disordered" evidence="12">
    <location>
        <begin position="1"/>
        <end position="71"/>
    </location>
</feature>
<feature type="compositionally biased region" description="Basic and acidic residues" evidence="12">
    <location>
        <begin position="818"/>
        <end position="835"/>
    </location>
</feature>
<dbReference type="PANTHER" id="PTHR13793">
    <property type="entry name" value="PHD FINGER PROTEINS"/>
    <property type="match status" value="1"/>
</dbReference>
<dbReference type="SMART" id="SM00297">
    <property type="entry name" value="BROMO"/>
    <property type="match status" value="1"/>
</dbReference>
<dbReference type="Gene3D" id="2.30.30.140">
    <property type="match status" value="1"/>
</dbReference>
<dbReference type="PROSITE" id="PS50016">
    <property type="entry name" value="ZF_PHD_2"/>
    <property type="match status" value="1"/>
</dbReference>
<dbReference type="InterPro" id="IPR019786">
    <property type="entry name" value="Zinc_finger_PHD-type_CS"/>
</dbReference>
<feature type="compositionally biased region" description="Acidic residues" evidence="12">
    <location>
        <begin position="1004"/>
        <end position="1044"/>
    </location>
</feature>
<dbReference type="GO" id="GO:0006357">
    <property type="term" value="P:regulation of transcription by RNA polymerase II"/>
    <property type="evidence" value="ECO:0007669"/>
    <property type="project" value="TreeGrafter"/>
</dbReference>
<dbReference type="GO" id="GO:0008270">
    <property type="term" value="F:zinc ion binding"/>
    <property type="evidence" value="ECO:0007669"/>
    <property type="project" value="UniProtKB-KW"/>
</dbReference>
<feature type="compositionally biased region" description="Polar residues" evidence="12">
    <location>
        <begin position="908"/>
        <end position="920"/>
    </location>
</feature>
<evidence type="ECO:0000256" key="11">
    <source>
        <dbReference type="PROSITE-ProRule" id="PRU00146"/>
    </source>
</evidence>
<keyword evidence="9" id="KW-0539">Nucleus</keyword>
<feature type="region of interest" description="Disordered" evidence="12">
    <location>
        <begin position="102"/>
        <end position="127"/>
    </location>
</feature>
<dbReference type="InterPro" id="IPR050701">
    <property type="entry name" value="Histone_Mod_Regulator"/>
</dbReference>
<feature type="region of interest" description="Disordered" evidence="12">
    <location>
        <begin position="996"/>
        <end position="1112"/>
    </location>
</feature>
<dbReference type="InterPro" id="IPR018359">
    <property type="entry name" value="Bromodomain_CS"/>
</dbReference>
<gene>
    <name evidence="16" type="ORF">Fcan01_11916</name>
</gene>
<evidence type="ECO:0000256" key="6">
    <source>
        <dbReference type="ARBA" id="ARBA00022833"/>
    </source>
</evidence>
<dbReference type="Gene3D" id="3.30.40.10">
    <property type="entry name" value="Zinc/RING finger domain, C3HC4 (zinc finger)"/>
    <property type="match status" value="2"/>
</dbReference>
<dbReference type="EMBL" id="LNIX01000006">
    <property type="protein sequence ID" value="OXA52536.1"/>
    <property type="molecule type" value="Genomic_DNA"/>
</dbReference>
<dbReference type="Pfam" id="PF13831">
    <property type="entry name" value="PHD_2"/>
    <property type="match status" value="1"/>
</dbReference>
<evidence type="ECO:0000256" key="8">
    <source>
        <dbReference type="ARBA" id="ARBA00023117"/>
    </source>
</evidence>
<dbReference type="InterPro" id="IPR036427">
    <property type="entry name" value="Bromodomain-like_sf"/>
</dbReference>
<dbReference type="InterPro" id="IPR019542">
    <property type="entry name" value="Enhancer_polycomb-like_N"/>
</dbReference>
<sequence>MSPVHEPALKQLGGSPIRRKRKLVSSGGQKWFKGSPRKKERPSSTPGGGHQLKQNVGGGGNNSLELMSPTNANPTLPPMLVQFILHGGAELRLSVYDQIPVTSKPDEDVDLSSKKKKKCKEEGQDQQISDLPAIVQQSDEHRSLPQPNYHLLEEYTLNEAPPLPNAYIRWMDDVELGEEVEYHVDEEDSAWLDLINSGRDGVGITLEVMELLMDRLEKESYLQMQSSGLDQRPVIDDDAVCCICMDGECQNSNAILFCDMCNLAVHQECYGVPYIPEGQWLCRRCLQSPSREVECVLCPNKGGAFKQTDDGRWAHVVCAIWIPEVCFANTVFLEPVDSVNNIPPARWRLCCFICKYKGRGACIQCHKSNCYIAFHVTCAQHAGLCMRMDTVRIGSTVTVRKTAYCDNHAPPDFIRQTREGDSSPTVRQKLKACRKMLAEKRSAKPTLSIPTIPPERVTEISSSVSFARKNVFIKRLLSYWKLKRIQRNGVPLLRRLQAASNHPPSSGHHRAQLIHDPSIGAPSQSDHAWKFLMRLRQDLERARLLCELIRKREKQKRELVALRTEEWSFKTVPFVQLLLSVLNEIGGRDPQNIFAEPVDAEAVPDYHTVIHSPMDLSTMRQRAQQLHYDSLNEMKKDFQLMINNCLLYNSKETIFHRTGLRLQESGSMIFREAEKVQDQIGYDPDSGLHLDKAPTLSISSNSATPASTTRRSDDHIFEEMDAFLKDEDRLQLPHDVHVAKLQDIADKVVTVQHTGARKKRYERLYREIQRVRRLENPSPKSPRSPKRELHPSSPISRQSVSPTPTLRKLRRKSVIDQTDEHENKDDDGDEAIKERPPKRRVVQQMEAKSTASVTQTRRMSRTLDSSPATHPAVVAATPTRNHHAPCAAPATPVPATPLRRTTRLSVDGEQQQRVTRTQLGTPTSTTNTTPTKASPLVNGIMRNGTRNNTHNNNNNNKKIKSAKKSREVDAHPVLAAALMQQQPRLPVPVDSFSVYREEKRDSSDGEEQDEKEDEQEDEDDQTDDDSSSEGDDSSSEDEVSDESSDAAATNHHHMHRVLTRGGGKTNSTDVSSNRASRTSRRRRRRDSSSSSSSASSSHSSRSSSSDGQVTEETQKVPLLIPEHMQLVWAYAHEAWSPALIVNPENVGLSPSPDKNGVTIPVPPVDVLNRRPPAGRKRAGKEFHLVLFFDKSSTWEWVTRRELEPLGVTPALDRRHLLESQNPKKQRRAFDKAILHKASVKTGQASNTIQPPPLDLD</sequence>
<evidence type="ECO:0000256" key="2">
    <source>
        <dbReference type="ARBA" id="ARBA00022553"/>
    </source>
</evidence>
<evidence type="ECO:0000256" key="10">
    <source>
        <dbReference type="PROSITE-ProRule" id="PRU00035"/>
    </source>
</evidence>
<feature type="domain" description="PHD-type" evidence="15">
    <location>
        <begin position="292"/>
        <end position="409"/>
    </location>
</feature>
<proteinExistence type="predicted"/>
<evidence type="ECO:0000259" key="13">
    <source>
        <dbReference type="PROSITE" id="PS50014"/>
    </source>
</evidence>
<comment type="caution">
    <text evidence="16">The sequence shown here is derived from an EMBL/GenBank/DDBJ whole genome shotgun (WGS) entry which is preliminary data.</text>
</comment>
<feature type="domain" description="Bromo" evidence="13">
    <location>
        <begin position="586"/>
        <end position="656"/>
    </location>
</feature>
<dbReference type="SMART" id="SM00293">
    <property type="entry name" value="PWWP"/>
    <property type="match status" value="1"/>
</dbReference>
<feature type="compositionally biased region" description="Low complexity" evidence="12">
    <location>
        <begin position="942"/>
        <end position="956"/>
    </location>
</feature>
<evidence type="ECO:0000256" key="3">
    <source>
        <dbReference type="ARBA" id="ARBA00022723"/>
    </source>
</evidence>
<dbReference type="InterPro" id="IPR001487">
    <property type="entry name" value="Bromodomain"/>
</dbReference>
<dbReference type="SMART" id="SM00249">
    <property type="entry name" value="PHD"/>
    <property type="match status" value="2"/>
</dbReference>
<dbReference type="CDD" id="cd15572">
    <property type="entry name" value="PHD_BRPF"/>
    <property type="match status" value="1"/>
</dbReference>
<dbReference type="Pfam" id="PF13832">
    <property type="entry name" value="zf-HC5HC2H_2"/>
    <property type="match status" value="1"/>
</dbReference>
<dbReference type="InterPro" id="IPR034732">
    <property type="entry name" value="EPHD"/>
</dbReference>
<keyword evidence="7" id="KW-0007">Acetylation</keyword>
<feature type="compositionally biased region" description="Polar residues" evidence="12">
    <location>
        <begin position="793"/>
        <end position="804"/>
    </location>
</feature>
<feature type="region of interest" description="Disordered" evidence="12">
    <location>
        <begin position="1216"/>
        <end position="1256"/>
    </location>
</feature>
<evidence type="ECO:0000256" key="9">
    <source>
        <dbReference type="ARBA" id="ARBA00023242"/>
    </source>
</evidence>
<feature type="compositionally biased region" description="Polar residues" evidence="12">
    <location>
        <begin position="696"/>
        <end position="709"/>
    </location>
</feature>
<dbReference type="InterPro" id="IPR013083">
    <property type="entry name" value="Znf_RING/FYVE/PHD"/>
</dbReference>
<feature type="region of interest" description="Disordered" evidence="12">
    <location>
        <begin position="771"/>
        <end position="869"/>
    </location>
</feature>
<feature type="compositionally biased region" description="Low complexity" evidence="12">
    <location>
        <begin position="1088"/>
        <end position="1105"/>
    </location>
</feature>
<evidence type="ECO:0000256" key="4">
    <source>
        <dbReference type="ARBA" id="ARBA00022737"/>
    </source>
</evidence>
<accession>A0A226E7G8</accession>
<dbReference type="SUPFAM" id="SSF47370">
    <property type="entry name" value="Bromodomain"/>
    <property type="match status" value="1"/>
</dbReference>
<evidence type="ECO:0000313" key="17">
    <source>
        <dbReference type="Proteomes" id="UP000198287"/>
    </source>
</evidence>
<keyword evidence="8 10" id="KW-0103">Bromodomain</keyword>
<dbReference type="FunFam" id="3.30.40.10:FF:000007">
    <property type="entry name" value="Bromodomain containing 1, isoform CRA_b"/>
    <property type="match status" value="1"/>
</dbReference>
<keyword evidence="5 11" id="KW-0863">Zinc-finger</keyword>
<reference evidence="16 17" key="1">
    <citation type="submission" date="2015-12" db="EMBL/GenBank/DDBJ databases">
        <title>The genome of Folsomia candida.</title>
        <authorList>
            <person name="Faddeeva A."/>
            <person name="Derks M.F."/>
            <person name="Anvar Y."/>
            <person name="Smit S."/>
            <person name="Van Straalen N."/>
            <person name="Roelofs D."/>
        </authorList>
    </citation>
    <scope>NUCLEOTIDE SEQUENCE [LARGE SCALE GENOMIC DNA]</scope>
    <source>
        <strain evidence="16 17">VU population</strain>
        <tissue evidence="16">Whole body</tissue>
    </source>
</reference>
<dbReference type="InterPro" id="IPR000313">
    <property type="entry name" value="PWWP_dom"/>
</dbReference>
<dbReference type="InterPro" id="IPR011011">
    <property type="entry name" value="Znf_FYVE_PHD"/>
</dbReference>
<dbReference type="Proteomes" id="UP000198287">
    <property type="component" value="Unassembled WGS sequence"/>
</dbReference>
<dbReference type="PROSITE" id="PS51805">
    <property type="entry name" value="EPHD"/>
    <property type="match status" value="1"/>
</dbReference>
<dbReference type="OrthoDB" id="20839at2759"/>
<dbReference type="AlphaFoldDB" id="A0A226E7G8"/>
<protein>
    <submittedName>
        <fullName evidence="16">Peregrin</fullName>
    </submittedName>
</protein>
<evidence type="ECO:0000259" key="14">
    <source>
        <dbReference type="PROSITE" id="PS50016"/>
    </source>
</evidence>
<dbReference type="STRING" id="158441.A0A226E7G8"/>
<dbReference type="CDD" id="cd15670">
    <property type="entry name" value="ePHD_BRPF"/>
    <property type="match status" value="1"/>
</dbReference>
<dbReference type="Gene3D" id="1.20.920.10">
    <property type="entry name" value="Bromodomain-like"/>
    <property type="match status" value="1"/>
</dbReference>
<comment type="subcellular location">
    <subcellularLocation>
        <location evidence="1">Nucleus</location>
    </subcellularLocation>
</comment>
<evidence type="ECO:0000256" key="1">
    <source>
        <dbReference type="ARBA" id="ARBA00004123"/>
    </source>
</evidence>
<evidence type="ECO:0000256" key="5">
    <source>
        <dbReference type="ARBA" id="ARBA00022771"/>
    </source>
</evidence>
<organism evidence="16 17">
    <name type="scientific">Folsomia candida</name>
    <name type="common">Springtail</name>
    <dbReference type="NCBI Taxonomy" id="158441"/>
    <lineage>
        <taxon>Eukaryota</taxon>
        <taxon>Metazoa</taxon>
        <taxon>Ecdysozoa</taxon>
        <taxon>Arthropoda</taxon>
        <taxon>Hexapoda</taxon>
        <taxon>Collembola</taxon>
        <taxon>Entomobryomorpha</taxon>
        <taxon>Isotomoidea</taxon>
        <taxon>Isotomidae</taxon>
        <taxon>Proisotominae</taxon>
        <taxon>Folsomia</taxon>
    </lineage>
</organism>
<name>A0A226E7G8_FOLCA</name>
<feature type="region of interest" description="Disordered" evidence="12">
    <location>
        <begin position="499"/>
        <end position="521"/>
    </location>
</feature>
<dbReference type="GO" id="GO:0005634">
    <property type="term" value="C:nucleus"/>
    <property type="evidence" value="ECO:0007669"/>
    <property type="project" value="UniProtKB-SubCell"/>
</dbReference>
<feature type="region of interest" description="Disordered" evidence="12">
    <location>
        <begin position="683"/>
        <end position="713"/>
    </location>
</feature>
<dbReference type="PRINTS" id="PR00503">
    <property type="entry name" value="BROMODOMAIN"/>
</dbReference>
<feature type="region of interest" description="Disordered" evidence="12">
    <location>
        <begin position="906"/>
        <end position="967"/>
    </location>
</feature>
<feature type="domain" description="PHD-type" evidence="14">
    <location>
        <begin position="238"/>
        <end position="288"/>
    </location>
</feature>
<keyword evidence="2" id="KW-0597">Phosphoprotein</keyword>
<keyword evidence="4" id="KW-0677">Repeat</keyword>
<keyword evidence="3" id="KW-0479">Metal-binding</keyword>
<dbReference type="PROSITE" id="PS50014">
    <property type="entry name" value="BROMODOMAIN_2"/>
    <property type="match status" value="1"/>
</dbReference>
<evidence type="ECO:0000256" key="12">
    <source>
        <dbReference type="SAM" id="MobiDB-lite"/>
    </source>
</evidence>
<dbReference type="CDD" id="cd05839">
    <property type="entry name" value="PWWP_BRPF"/>
    <property type="match status" value="1"/>
</dbReference>
<keyword evidence="6" id="KW-0862">Zinc</keyword>
<dbReference type="InterPro" id="IPR019787">
    <property type="entry name" value="Znf_PHD-finger"/>
</dbReference>
<dbReference type="Pfam" id="PF10513">
    <property type="entry name" value="EPL1"/>
    <property type="match status" value="1"/>
</dbReference>
<dbReference type="PANTHER" id="PTHR13793:SF107">
    <property type="entry name" value="BROMODOMAIN-CONTAINING PROTEIN HOMOLOG"/>
    <property type="match status" value="1"/>
</dbReference>
<dbReference type="FunFam" id="3.30.40.10:FF:000008">
    <property type="entry name" value="Bromodomain containing 1, isoform CRA_a"/>
    <property type="match status" value="1"/>
</dbReference>
<feature type="compositionally biased region" description="Low complexity" evidence="12">
    <location>
        <begin position="921"/>
        <end position="931"/>
    </location>
</feature>
<dbReference type="PROSITE" id="PS00633">
    <property type="entry name" value="BROMODOMAIN_1"/>
    <property type="match status" value="1"/>
</dbReference>
<dbReference type="SUPFAM" id="SSF57903">
    <property type="entry name" value="FYVE/PHD zinc finger"/>
    <property type="match status" value="1"/>
</dbReference>